<dbReference type="InterPro" id="IPR005471">
    <property type="entry name" value="Tscrpt_reg_IclR_N"/>
</dbReference>
<dbReference type="SUPFAM" id="SSF46785">
    <property type="entry name" value="Winged helix' DNA-binding domain"/>
    <property type="match status" value="1"/>
</dbReference>
<accession>A0ABR7RLL6</accession>
<evidence type="ECO:0000256" key="2">
    <source>
        <dbReference type="ARBA" id="ARBA00023015"/>
    </source>
</evidence>
<evidence type="ECO:0000256" key="3">
    <source>
        <dbReference type="ARBA" id="ARBA00023163"/>
    </source>
</evidence>
<comment type="caution">
    <text evidence="7">The sequence shown here is derived from an EMBL/GenBank/DDBJ whole genome shotgun (WGS) entry which is preliminary data.</text>
</comment>
<evidence type="ECO:0000256" key="4">
    <source>
        <dbReference type="SAM" id="MobiDB-lite"/>
    </source>
</evidence>
<evidence type="ECO:0000259" key="5">
    <source>
        <dbReference type="PROSITE" id="PS51077"/>
    </source>
</evidence>
<dbReference type="InterPro" id="IPR029016">
    <property type="entry name" value="GAF-like_dom_sf"/>
</dbReference>
<dbReference type="InterPro" id="IPR011991">
    <property type="entry name" value="ArsR-like_HTH"/>
</dbReference>
<evidence type="ECO:0000259" key="6">
    <source>
        <dbReference type="PROSITE" id="PS51078"/>
    </source>
</evidence>
<name>A0ABR7RLL6_9PROT</name>
<dbReference type="PROSITE" id="PS51077">
    <property type="entry name" value="HTH_ICLR"/>
    <property type="match status" value="1"/>
</dbReference>
<dbReference type="EMBL" id="JACTVA010000014">
    <property type="protein sequence ID" value="MBC9207223.1"/>
    <property type="molecule type" value="Genomic_DNA"/>
</dbReference>
<feature type="domain" description="HTH iclR-type" evidence="5">
    <location>
        <begin position="22"/>
        <end position="84"/>
    </location>
</feature>
<dbReference type="Gene3D" id="2.120.10.30">
    <property type="entry name" value="TolB, C-terminal domain"/>
    <property type="match status" value="1"/>
</dbReference>
<dbReference type="PROSITE" id="PS51078">
    <property type="entry name" value="ICLR_ED"/>
    <property type="match status" value="1"/>
</dbReference>
<dbReference type="Gene3D" id="3.30.450.40">
    <property type="match status" value="1"/>
</dbReference>
<reference evidence="7 8" key="1">
    <citation type="journal article" date="2013" name="Int. J. Syst. Evol. Microbiol.">
        <title>Roseomonas aerophila sp. nov., isolated from air.</title>
        <authorList>
            <person name="Kim S.J."/>
            <person name="Weon H.Y."/>
            <person name="Ahn J.H."/>
            <person name="Hong S.B."/>
            <person name="Seok S.J."/>
            <person name="Whang K.S."/>
            <person name="Kwon S.W."/>
        </authorList>
    </citation>
    <scope>NUCLEOTIDE SEQUENCE [LARGE SCALE GENOMIC DNA]</scope>
    <source>
        <strain evidence="7 8">NBRC 108923</strain>
    </source>
</reference>
<dbReference type="Pfam" id="PF09339">
    <property type="entry name" value="HTH_IclR"/>
    <property type="match status" value="1"/>
</dbReference>
<dbReference type="InterPro" id="IPR011042">
    <property type="entry name" value="6-blade_b-propeller_TolB-like"/>
</dbReference>
<proteinExistence type="inferred from homology"/>
<dbReference type="InterPro" id="IPR014757">
    <property type="entry name" value="Tscrpt_reg_IclR_C"/>
</dbReference>
<dbReference type="InterPro" id="IPR013658">
    <property type="entry name" value="SGL"/>
</dbReference>
<sequence>MASIKRDPTETDDDAGATVPGTQALTRGIALLGYVAEAKEPLRFVDLAAHAKLSRPTVHRILAALMEARLLRLDPRNQTYRLGPRLFEMAHRVWDEFDLRGAAEPELVRLSELSAETTRLGILDGDGVLYVDQRDAAQHAVRLTNRVGGRAEAHASACGKAMLAQLDPAGRARFLARLQPLSAPAPGTLTDSEALRRELDLTAARGYAVSLEEQSEGVHAVAAAVLDHQARPLGAICIVGPAYRLPEARLHALGREVIEAARRTSGNAGQSAMSLDVAPRPGGTSRGVDVAVKATALLGEGPLWSVPEQRLYWVDILQPALHASDPASGADTVLPLAEMVSALAPRRQGGFIAAARSGLRVLDPSIGLGETLAVPEAHRPGNRFNDGKCDRQGRFWVGTLAMDATPDAGALYRIGADGAVAAMVSGLHVANGLGFSPDGRRFYLADSARRRIDAFDVEPESGALSNRRVFVQFPEGQGTPNGLAVDAEGCVWVAMWDGWCVRRYDPAGAMRQRVELPVPRPTSCAFGGPDLRTLFVTSARVRLSADQLREAPLSGSVFAIAAGVAGLKEPGFAG</sequence>
<gene>
    <name evidence="7" type="ORF">IBL26_10285</name>
</gene>
<dbReference type="RefSeq" id="WP_187784385.1">
    <property type="nucleotide sequence ID" value="NZ_JACTVA010000014.1"/>
</dbReference>
<dbReference type="SMART" id="SM00346">
    <property type="entry name" value="HTH_ICLR"/>
    <property type="match status" value="1"/>
</dbReference>
<keyword evidence="3" id="KW-0804">Transcription</keyword>
<organism evidence="7 8">
    <name type="scientific">Teichococcus aerophilus</name>
    <dbReference type="NCBI Taxonomy" id="1224513"/>
    <lineage>
        <taxon>Bacteria</taxon>
        <taxon>Pseudomonadati</taxon>
        <taxon>Pseudomonadota</taxon>
        <taxon>Alphaproteobacteria</taxon>
        <taxon>Acetobacterales</taxon>
        <taxon>Roseomonadaceae</taxon>
        <taxon>Roseomonas</taxon>
    </lineage>
</organism>
<dbReference type="Pfam" id="PF01614">
    <property type="entry name" value="IclR_C"/>
    <property type="match status" value="1"/>
</dbReference>
<dbReference type="PRINTS" id="PR01790">
    <property type="entry name" value="SMP30FAMILY"/>
</dbReference>
<evidence type="ECO:0000313" key="8">
    <source>
        <dbReference type="Proteomes" id="UP000626026"/>
    </source>
</evidence>
<dbReference type="CDD" id="cd00090">
    <property type="entry name" value="HTH_ARSR"/>
    <property type="match status" value="1"/>
</dbReference>
<dbReference type="Proteomes" id="UP000626026">
    <property type="component" value="Unassembled WGS sequence"/>
</dbReference>
<dbReference type="SUPFAM" id="SSF55781">
    <property type="entry name" value="GAF domain-like"/>
    <property type="match status" value="1"/>
</dbReference>
<dbReference type="InterPro" id="IPR036388">
    <property type="entry name" value="WH-like_DNA-bd_sf"/>
</dbReference>
<dbReference type="PANTHER" id="PTHR10907">
    <property type="entry name" value="REGUCALCIN"/>
    <property type="match status" value="1"/>
</dbReference>
<dbReference type="InterPro" id="IPR036390">
    <property type="entry name" value="WH_DNA-bd_sf"/>
</dbReference>
<dbReference type="InterPro" id="IPR005511">
    <property type="entry name" value="SMP-30"/>
</dbReference>
<dbReference type="Gene3D" id="1.10.10.10">
    <property type="entry name" value="Winged helix-like DNA-binding domain superfamily/Winged helix DNA-binding domain"/>
    <property type="match status" value="1"/>
</dbReference>
<dbReference type="SUPFAM" id="SSF63829">
    <property type="entry name" value="Calcium-dependent phosphotriesterase"/>
    <property type="match status" value="1"/>
</dbReference>
<dbReference type="PANTHER" id="PTHR10907:SF47">
    <property type="entry name" value="REGUCALCIN"/>
    <property type="match status" value="1"/>
</dbReference>
<protein>
    <submittedName>
        <fullName evidence="7">SMP-30/gluconolactonase/LRE family protein</fullName>
    </submittedName>
</protein>
<keyword evidence="2" id="KW-0805">Transcription regulation</keyword>
<evidence type="ECO:0000256" key="1">
    <source>
        <dbReference type="ARBA" id="ARBA00008853"/>
    </source>
</evidence>
<dbReference type="Pfam" id="PF08450">
    <property type="entry name" value="SGL"/>
    <property type="match status" value="1"/>
</dbReference>
<feature type="region of interest" description="Disordered" evidence="4">
    <location>
        <begin position="1"/>
        <end position="20"/>
    </location>
</feature>
<comment type="similarity">
    <text evidence="1">Belongs to the SMP-30/CGR1 family.</text>
</comment>
<feature type="domain" description="IclR-ED" evidence="6">
    <location>
        <begin position="85"/>
        <end position="270"/>
    </location>
</feature>
<keyword evidence="8" id="KW-1185">Reference proteome</keyword>
<evidence type="ECO:0000313" key="7">
    <source>
        <dbReference type="EMBL" id="MBC9207223.1"/>
    </source>
</evidence>